<accession>A0ABR2C592</accession>
<evidence type="ECO:0000313" key="1">
    <source>
        <dbReference type="EMBL" id="KAK8514545.1"/>
    </source>
</evidence>
<sequence>MLGRSGTAKRRNCLKTDKLLDQRKKALKILSKLFFENKVSWKVAFIVAEIVSMFSSKSHMMKYMVCV</sequence>
<gene>
    <name evidence="1" type="ORF">V6N12_057446</name>
</gene>
<name>A0ABR2C592_9ROSI</name>
<organism evidence="1 2">
    <name type="scientific">Hibiscus sabdariffa</name>
    <name type="common">roselle</name>
    <dbReference type="NCBI Taxonomy" id="183260"/>
    <lineage>
        <taxon>Eukaryota</taxon>
        <taxon>Viridiplantae</taxon>
        <taxon>Streptophyta</taxon>
        <taxon>Embryophyta</taxon>
        <taxon>Tracheophyta</taxon>
        <taxon>Spermatophyta</taxon>
        <taxon>Magnoliopsida</taxon>
        <taxon>eudicotyledons</taxon>
        <taxon>Gunneridae</taxon>
        <taxon>Pentapetalae</taxon>
        <taxon>rosids</taxon>
        <taxon>malvids</taxon>
        <taxon>Malvales</taxon>
        <taxon>Malvaceae</taxon>
        <taxon>Malvoideae</taxon>
        <taxon>Hibiscus</taxon>
    </lineage>
</organism>
<protein>
    <submittedName>
        <fullName evidence="1">Uncharacterized protein</fullName>
    </submittedName>
</protein>
<evidence type="ECO:0000313" key="2">
    <source>
        <dbReference type="Proteomes" id="UP001472677"/>
    </source>
</evidence>
<proteinExistence type="predicted"/>
<keyword evidence="2" id="KW-1185">Reference proteome</keyword>
<comment type="caution">
    <text evidence="1">The sequence shown here is derived from an EMBL/GenBank/DDBJ whole genome shotgun (WGS) entry which is preliminary data.</text>
</comment>
<reference evidence="1 2" key="1">
    <citation type="journal article" date="2024" name="G3 (Bethesda)">
        <title>Genome assembly of Hibiscus sabdariffa L. provides insights into metabolisms of medicinal natural products.</title>
        <authorList>
            <person name="Kim T."/>
        </authorList>
    </citation>
    <scope>NUCLEOTIDE SEQUENCE [LARGE SCALE GENOMIC DNA]</scope>
    <source>
        <strain evidence="1">TK-2024</strain>
        <tissue evidence="1">Old leaves</tissue>
    </source>
</reference>
<dbReference type="Proteomes" id="UP001472677">
    <property type="component" value="Unassembled WGS sequence"/>
</dbReference>
<dbReference type="EMBL" id="JBBPBM010000066">
    <property type="protein sequence ID" value="KAK8514545.1"/>
    <property type="molecule type" value="Genomic_DNA"/>
</dbReference>